<organism evidence="1 2">
    <name type="scientific">Cuscuta europaea</name>
    <name type="common">European dodder</name>
    <dbReference type="NCBI Taxonomy" id="41803"/>
    <lineage>
        <taxon>Eukaryota</taxon>
        <taxon>Viridiplantae</taxon>
        <taxon>Streptophyta</taxon>
        <taxon>Embryophyta</taxon>
        <taxon>Tracheophyta</taxon>
        <taxon>Spermatophyta</taxon>
        <taxon>Magnoliopsida</taxon>
        <taxon>eudicotyledons</taxon>
        <taxon>Gunneridae</taxon>
        <taxon>Pentapetalae</taxon>
        <taxon>asterids</taxon>
        <taxon>lamiids</taxon>
        <taxon>Solanales</taxon>
        <taxon>Convolvulaceae</taxon>
        <taxon>Cuscuteae</taxon>
        <taxon>Cuscuta</taxon>
        <taxon>Cuscuta subgen. Cuscuta</taxon>
    </lineage>
</organism>
<protein>
    <submittedName>
        <fullName evidence="1">Uncharacterized protein</fullName>
    </submittedName>
</protein>
<dbReference type="AlphaFoldDB" id="A0A9P0Z3D2"/>
<dbReference type="EMBL" id="CAMAPE010000018">
    <property type="protein sequence ID" value="CAH9085405.1"/>
    <property type="molecule type" value="Genomic_DNA"/>
</dbReference>
<proteinExistence type="predicted"/>
<sequence>MLSAQHNYFINGIFVIFMKYIRFLLKPVSVSVSPSNFNSLPRTSIRWLCHFIQVYDLYLVVISSAVQEERASFVDDDFPSKTYRSIMDQVDDVDVVDVNSTVNSTPFLSTSFSSKQWIPACPPDCKPDVGQVWSKVRAWIGMPRQMTTLDSSVKWIKKDHAGAGVKAKAARIAFIYTIYWIWRVRNATRFDDAKAHEEEVFARIQYMVYKILFSIYPHELIMF</sequence>
<dbReference type="OrthoDB" id="1937542at2759"/>
<name>A0A9P0Z3D2_CUSEU</name>
<reference evidence="1" key="1">
    <citation type="submission" date="2022-07" db="EMBL/GenBank/DDBJ databases">
        <authorList>
            <person name="Macas J."/>
            <person name="Novak P."/>
            <person name="Neumann P."/>
        </authorList>
    </citation>
    <scope>NUCLEOTIDE SEQUENCE</scope>
</reference>
<gene>
    <name evidence="1" type="ORF">CEURO_LOCUS9377</name>
</gene>
<keyword evidence="2" id="KW-1185">Reference proteome</keyword>
<accession>A0A9P0Z3D2</accession>
<dbReference type="Proteomes" id="UP001152484">
    <property type="component" value="Unassembled WGS sequence"/>
</dbReference>
<evidence type="ECO:0000313" key="1">
    <source>
        <dbReference type="EMBL" id="CAH9085405.1"/>
    </source>
</evidence>
<comment type="caution">
    <text evidence="1">The sequence shown here is derived from an EMBL/GenBank/DDBJ whole genome shotgun (WGS) entry which is preliminary data.</text>
</comment>
<evidence type="ECO:0000313" key="2">
    <source>
        <dbReference type="Proteomes" id="UP001152484"/>
    </source>
</evidence>